<dbReference type="Proteomes" id="UP000319257">
    <property type="component" value="Unassembled WGS sequence"/>
</dbReference>
<evidence type="ECO:0000313" key="3">
    <source>
        <dbReference type="Proteomes" id="UP000319257"/>
    </source>
</evidence>
<proteinExistence type="predicted"/>
<dbReference type="InterPro" id="IPR010730">
    <property type="entry name" value="HET"/>
</dbReference>
<gene>
    <name evidence="2" type="ORF">E0L32_005331</name>
</gene>
<protein>
    <recommendedName>
        <fullName evidence="1">Heterokaryon incompatibility domain-containing protein</fullName>
    </recommendedName>
</protein>
<feature type="domain" description="Heterokaryon incompatibility" evidence="1">
    <location>
        <begin position="53"/>
        <end position="203"/>
    </location>
</feature>
<dbReference type="InterPro" id="IPR052895">
    <property type="entry name" value="HetReg/Transcr_Mod"/>
</dbReference>
<dbReference type="PANTHER" id="PTHR24148:SF64">
    <property type="entry name" value="HETEROKARYON INCOMPATIBILITY DOMAIN-CONTAINING PROTEIN"/>
    <property type="match status" value="1"/>
</dbReference>
<evidence type="ECO:0000313" key="2">
    <source>
        <dbReference type="EMBL" id="TPX14639.1"/>
    </source>
</evidence>
<dbReference type="EMBL" id="SKBQ01000027">
    <property type="protein sequence ID" value="TPX14639.1"/>
    <property type="molecule type" value="Genomic_DNA"/>
</dbReference>
<dbReference type="Pfam" id="PF06985">
    <property type="entry name" value="HET"/>
    <property type="match status" value="1"/>
</dbReference>
<sequence>MTEVKSSVHVYTPLKDGEIRLLFMDSISPGGVTWSLRPVSLLDSNQSSESVEFDALSYAWGNQHNTFPFMLSDGRELQIHENLHDAMPCLARRRTPLPIWIDAICINQSDDAEKNLQISMMRRVYRSASHVIIWLGRATTYSEQAIALLPVIARVGEKMKSRPYPVFDTLESWGLPKFGSPIWPAIYDIVDNQWFTRLWILQEAALAASIKCLCGDFEIDWQILERTTGTTAFHINKLYTKVNEATSLPIHSSVFRIRNLHQAHEHPSPQPKVTDVEHLLRITYLSTRGHNCSSARDRVYGVLGFVRDEQIKNPQLYNIELPVTELYTKFMHFLLHNVDPRSLALWRLISIATAPNKMEGLPTWCADLHNQKPDVPSFEFSPFILRMSVKNTEAAWQAGRSELGWSREGLRQDELGLHGVVFDWVVHIYPSIPMIDPVSAVSATDIEKDIRGLRSLLEWERSLALSILGIHPSTPVAEDFSQPPSQISIETYFQTLCAGVINMGQHDEKSTSSIYEFRSTMGALYDLTGRIITLDERHVQTLNPHAAIRSAY</sequence>
<dbReference type="InParanoid" id="A0A507BB89"/>
<accession>A0A507BB89</accession>
<keyword evidence="3" id="KW-1185">Reference proteome</keyword>
<dbReference type="OrthoDB" id="4476201at2759"/>
<dbReference type="PANTHER" id="PTHR24148">
    <property type="entry name" value="ANKYRIN REPEAT DOMAIN-CONTAINING PROTEIN 39 HOMOLOG-RELATED"/>
    <property type="match status" value="1"/>
</dbReference>
<name>A0A507BB89_9PEZI</name>
<reference evidence="2 3" key="1">
    <citation type="submission" date="2019-06" db="EMBL/GenBank/DDBJ databases">
        <title>Draft genome sequence of the filamentous fungus Phialemoniopsis curvata isolated from diesel fuel.</title>
        <authorList>
            <person name="Varaljay V.A."/>
            <person name="Lyon W.J."/>
            <person name="Crouch A.L."/>
            <person name="Drake C.E."/>
            <person name="Hollomon J.M."/>
            <person name="Nadeau L.J."/>
            <person name="Nunn H.S."/>
            <person name="Stevenson B.S."/>
            <person name="Bojanowski C.L."/>
            <person name="Crookes-Goodson W.J."/>
        </authorList>
    </citation>
    <scope>NUCLEOTIDE SEQUENCE [LARGE SCALE GENOMIC DNA]</scope>
    <source>
        <strain evidence="2 3">D216</strain>
    </source>
</reference>
<dbReference type="AlphaFoldDB" id="A0A507BB89"/>
<dbReference type="STRING" id="1093900.A0A507BB89"/>
<dbReference type="RefSeq" id="XP_030996350.1">
    <property type="nucleotide sequence ID" value="XM_031139841.1"/>
</dbReference>
<comment type="caution">
    <text evidence="2">The sequence shown here is derived from an EMBL/GenBank/DDBJ whole genome shotgun (WGS) entry which is preliminary data.</text>
</comment>
<organism evidence="2 3">
    <name type="scientific">Thyridium curvatum</name>
    <dbReference type="NCBI Taxonomy" id="1093900"/>
    <lineage>
        <taxon>Eukaryota</taxon>
        <taxon>Fungi</taxon>
        <taxon>Dikarya</taxon>
        <taxon>Ascomycota</taxon>
        <taxon>Pezizomycotina</taxon>
        <taxon>Sordariomycetes</taxon>
        <taxon>Sordariomycetidae</taxon>
        <taxon>Thyridiales</taxon>
        <taxon>Thyridiaceae</taxon>
        <taxon>Thyridium</taxon>
    </lineage>
</organism>
<evidence type="ECO:0000259" key="1">
    <source>
        <dbReference type="Pfam" id="PF06985"/>
    </source>
</evidence>
<dbReference type="GeneID" id="41972778"/>